<accession>I2GBF0</accession>
<keyword evidence="2" id="KW-1185">Reference proteome</keyword>
<sequence length="75" mass="8341">MTTPLDHILIFKTNILTAADRLAIENRLNTHCGIERWSLDQQDVDCVLRIVSATLTPADIIDLITCQGFACAELD</sequence>
<dbReference type="EMBL" id="CAIT01000004">
    <property type="protein sequence ID" value="CCH51224.1"/>
    <property type="molecule type" value="Genomic_DNA"/>
</dbReference>
<evidence type="ECO:0000313" key="1">
    <source>
        <dbReference type="EMBL" id="CCH51224.1"/>
    </source>
</evidence>
<dbReference type="AlphaFoldDB" id="I2GBF0"/>
<comment type="caution">
    <text evidence="1">The sequence shown here is derived from an EMBL/GenBank/DDBJ whole genome shotgun (WGS) entry which is preliminary data.</text>
</comment>
<organism evidence="1 2">
    <name type="scientific">Fibrisoma limi BUZ 3</name>
    <dbReference type="NCBI Taxonomy" id="1185876"/>
    <lineage>
        <taxon>Bacteria</taxon>
        <taxon>Pseudomonadati</taxon>
        <taxon>Bacteroidota</taxon>
        <taxon>Cytophagia</taxon>
        <taxon>Cytophagales</taxon>
        <taxon>Spirosomataceae</taxon>
        <taxon>Fibrisoma</taxon>
    </lineage>
</organism>
<protein>
    <submittedName>
        <fullName evidence="1">Uncharacterized protein</fullName>
    </submittedName>
</protein>
<dbReference type="STRING" id="1185876.BN8_00139"/>
<name>I2GBF0_9BACT</name>
<dbReference type="RefSeq" id="WP_009279812.1">
    <property type="nucleotide sequence ID" value="NZ_CAIT01000004.1"/>
</dbReference>
<gene>
    <name evidence="1" type="ORF">BN8_00139</name>
</gene>
<evidence type="ECO:0000313" key="2">
    <source>
        <dbReference type="Proteomes" id="UP000009309"/>
    </source>
</evidence>
<reference evidence="1 2" key="1">
    <citation type="journal article" date="2012" name="J. Bacteriol.">
        <title>Genome Sequence of the Filamentous Bacterium Fibrisoma limi BUZ 3T.</title>
        <authorList>
            <person name="Filippini M."/>
            <person name="Qi W."/>
            <person name="Jaenicke S."/>
            <person name="Goesmann A."/>
            <person name="Smits T.H."/>
            <person name="Bagheri H.C."/>
        </authorList>
    </citation>
    <scope>NUCLEOTIDE SEQUENCE [LARGE SCALE GENOMIC DNA]</scope>
    <source>
        <strain evidence="2">BUZ 3T</strain>
    </source>
</reference>
<proteinExistence type="predicted"/>
<dbReference type="Proteomes" id="UP000009309">
    <property type="component" value="Unassembled WGS sequence"/>
</dbReference>
<dbReference type="OrthoDB" id="1036397at2"/>